<dbReference type="eggNOG" id="COG4720">
    <property type="taxonomic scope" value="Bacteria"/>
</dbReference>
<name>C8NE54_9LACT</name>
<comment type="caution">
    <text evidence="4">The sequence shown here is derived from an EMBL/GenBank/DDBJ whole genome shotgun (WGS) entry which is preliminary data.</text>
</comment>
<evidence type="ECO:0000313" key="5">
    <source>
        <dbReference type="Proteomes" id="UP000005926"/>
    </source>
</evidence>
<keyword evidence="3" id="KW-0472">Membrane</keyword>
<dbReference type="HOGENOM" id="CLU_120023_0_0_9"/>
<dbReference type="NCBIfam" id="NF010182">
    <property type="entry name" value="PRK13661.1"/>
    <property type="match status" value="1"/>
</dbReference>
<dbReference type="Gene3D" id="1.10.1760.20">
    <property type="match status" value="1"/>
</dbReference>
<proteinExistence type="predicted"/>
<organism evidence="4 5">
    <name type="scientific">Granulicatella adiacens ATCC 49175</name>
    <dbReference type="NCBI Taxonomy" id="638301"/>
    <lineage>
        <taxon>Bacteria</taxon>
        <taxon>Bacillati</taxon>
        <taxon>Bacillota</taxon>
        <taxon>Bacilli</taxon>
        <taxon>Lactobacillales</taxon>
        <taxon>Carnobacteriaceae</taxon>
        <taxon>Granulicatella</taxon>
    </lineage>
</organism>
<evidence type="ECO:0000256" key="3">
    <source>
        <dbReference type="SAM" id="Phobius"/>
    </source>
</evidence>
<feature type="transmembrane region" description="Helical" evidence="3">
    <location>
        <begin position="41"/>
        <end position="63"/>
    </location>
</feature>
<dbReference type="PANTHER" id="PTHR37815">
    <property type="entry name" value="UPF0397 PROTEIN BC_2624-RELATED"/>
    <property type="match status" value="1"/>
</dbReference>
<gene>
    <name evidence="4" type="ORF">HMPREF0444_0199</name>
</gene>
<evidence type="ECO:0000256" key="2">
    <source>
        <dbReference type="ARBA" id="ARBA00022989"/>
    </source>
</evidence>
<evidence type="ECO:0000256" key="1">
    <source>
        <dbReference type="ARBA" id="ARBA00022692"/>
    </source>
</evidence>
<keyword evidence="2 3" id="KW-1133">Transmembrane helix</keyword>
<feature type="transmembrane region" description="Helical" evidence="3">
    <location>
        <begin position="114"/>
        <end position="136"/>
    </location>
</feature>
<dbReference type="GO" id="GO:0016020">
    <property type="term" value="C:membrane"/>
    <property type="evidence" value="ECO:0007669"/>
    <property type="project" value="InterPro"/>
</dbReference>
<dbReference type="AlphaFoldDB" id="C8NE54"/>
<feature type="transmembrane region" description="Helical" evidence="3">
    <location>
        <begin position="75"/>
        <end position="94"/>
    </location>
</feature>
<feature type="transmembrane region" description="Helical" evidence="3">
    <location>
        <begin position="12"/>
        <end position="29"/>
    </location>
</feature>
<dbReference type="PANTHER" id="PTHR37815:SF3">
    <property type="entry name" value="UPF0397 PROTEIN SPR0429"/>
    <property type="match status" value="1"/>
</dbReference>
<dbReference type="GeneID" id="78411534"/>
<protein>
    <submittedName>
        <fullName evidence="4">Uncharacterized protein</fullName>
    </submittedName>
</protein>
<dbReference type="InterPro" id="IPR009825">
    <property type="entry name" value="ECF_substrate-spec-like"/>
</dbReference>
<dbReference type="EMBL" id="ACKZ01000008">
    <property type="protein sequence ID" value="EEW37955.1"/>
    <property type="molecule type" value="Genomic_DNA"/>
</dbReference>
<sequence length="179" mass="19474">MKDGLQKTVVYTILGIVIMTALMTVTSITTPIEGVYIQLAYGYLALFAGVAGALPAAIVGFTGHVLFDLINTDHLWISWAISSAALGFTFGFAIRRNSLRQGVFSKHDMIRFNVVQASVNIAIFGLIAPTLDVLFYQSSTTIVFTQGWIASVLNLLTVAIFGTISLKAYATYKLKQNKQ</sequence>
<keyword evidence="1 3" id="KW-0812">Transmembrane</keyword>
<dbReference type="RefSeq" id="WP_005605148.1">
    <property type="nucleotide sequence ID" value="NZ_CP102283.1"/>
</dbReference>
<accession>C8NE54</accession>
<dbReference type="Pfam" id="PF07155">
    <property type="entry name" value="ECF-ribofla_trS"/>
    <property type="match status" value="1"/>
</dbReference>
<evidence type="ECO:0000313" key="4">
    <source>
        <dbReference type="EMBL" id="EEW37955.1"/>
    </source>
</evidence>
<feature type="transmembrane region" description="Helical" evidence="3">
    <location>
        <begin position="148"/>
        <end position="170"/>
    </location>
</feature>
<keyword evidence="5" id="KW-1185">Reference proteome</keyword>
<dbReference type="Proteomes" id="UP000005926">
    <property type="component" value="Unassembled WGS sequence"/>
</dbReference>
<reference evidence="4 5" key="1">
    <citation type="submission" date="2009-08" db="EMBL/GenBank/DDBJ databases">
        <authorList>
            <person name="Muzny D."/>
            <person name="Qin X."/>
            <person name="Deng J."/>
            <person name="Jiang H."/>
            <person name="Liu Y."/>
            <person name="Qu J."/>
            <person name="Song X.-Z."/>
            <person name="Zhang L."/>
            <person name="Thornton R."/>
            <person name="Coyle M."/>
            <person name="Francisco L."/>
            <person name="Jackson L."/>
            <person name="Javaid M."/>
            <person name="Korchina V."/>
            <person name="Kovar C."/>
            <person name="Mata R."/>
            <person name="Mathew T."/>
            <person name="Ngo R."/>
            <person name="Nguyen L."/>
            <person name="Nguyen N."/>
            <person name="Okwuonu G."/>
            <person name="Ongeri F."/>
            <person name="Pham C."/>
            <person name="Simmons D."/>
            <person name="Wilczek-Boney K."/>
            <person name="Hale W."/>
            <person name="Jakkamsetti A."/>
            <person name="Pham P."/>
            <person name="Ruth R."/>
            <person name="San Lucas F."/>
            <person name="Warren J."/>
            <person name="Zhang J."/>
            <person name="Zhao Z."/>
            <person name="Zhou C."/>
            <person name="Zhu D."/>
            <person name="Lee S."/>
            <person name="Bess C."/>
            <person name="Blankenburg K."/>
            <person name="Forbes L."/>
            <person name="Fu Q."/>
            <person name="Gubbala S."/>
            <person name="Hirani K."/>
            <person name="Jayaseelan J.C."/>
            <person name="Lara F."/>
            <person name="Munidasa M."/>
            <person name="Palculict T."/>
            <person name="Patil S."/>
            <person name="Pu L.-L."/>
            <person name="Saada N."/>
            <person name="Tang L."/>
            <person name="Weissenberger G."/>
            <person name="Zhu Y."/>
            <person name="Hemphill L."/>
            <person name="Shang Y."/>
            <person name="Youmans B."/>
            <person name="Ayvaz T."/>
            <person name="Ross M."/>
            <person name="Santibanez J."/>
            <person name="Aqrawi P."/>
            <person name="Gross S."/>
            <person name="Joshi V."/>
            <person name="Fowler G."/>
            <person name="Nazareth L."/>
            <person name="Reid J."/>
            <person name="Worley K."/>
            <person name="Petrosino J."/>
            <person name="Highlander S."/>
            <person name="Gibbs R."/>
        </authorList>
    </citation>
    <scope>NUCLEOTIDE SEQUENCE [LARGE SCALE GENOMIC DNA]</scope>
    <source>
        <strain evidence="4 5">ATCC 49175</strain>
    </source>
</reference>
<dbReference type="STRING" id="638301.HMPREF0444_0199"/>